<keyword evidence="2" id="KW-1185">Reference proteome</keyword>
<proteinExistence type="predicted"/>
<name>K9TMI1_9CYAN</name>
<organism evidence="1 2">
    <name type="scientific">Oscillatoria acuminata PCC 6304</name>
    <dbReference type="NCBI Taxonomy" id="56110"/>
    <lineage>
        <taxon>Bacteria</taxon>
        <taxon>Bacillati</taxon>
        <taxon>Cyanobacteriota</taxon>
        <taxon>Cyanophyceae</taxon>
        <taxon>Oscillatoriophycideae</taxon>
        <taxon>Oscillatoriales</taxon>
        <taxon>Oscillatoriaceae</taxon>
        <taxon>Oscillatoria</taxon>
    </lineage>
</organism>
<accession>K9TMI1</accession>
<reference evidence="1 2" key="1">
    <citation type="submission" date="2012-06" db="EMBL/GenBank/DDBJ databases">
        <title>Finished chromosome of genome of Oscillatoria acuminata PCC 6304.</title>
        <authorList>
            <consortium name="US DOE Joint Genome Institute"/>
            <person name="Gugger M."/>
            <person name="Coursin T."/>
            <person name="Rippka R."/>
            <person name="Tandeau De Marsac N."/>
            <person name="Huntemann M."/>
            <person name="Wei C.-L."/>
            <person name="Han J."/>
            <person name="Detter J.C."/>
            <person name="Han C."/>
            <person name="Tapia R."/>
            <person name="Davenport K."/>
            <person name="Daligault H."/>
            <person name="Erkkila T."/>
            <person name="Gu W."/>
            <person name="Munk A.C.C."/>
            <person name="Teshima H."/>
            <person name="Xu Y."/>
            <person name="Chain P."/>
            <person name="Chen A."/>
            <person name="Krypides N."/>
            <person name="Mavromatis K."/>
            <person name="Markowitz V."/>
            <person name="Szeto E."/>
            <person name="Ivanova N."/>
            <person name="Mikhailova N."/>
            <person name="Ovchinnikova G."/>
            <person name="Pagani I."/>
            <person name="Pati A."/>
            <person name="Goodwin L."/>
            <person name="Peters L."/>
            <person name="Pitluck S."/>
            <person name="Woyke T."/>
            <person name="Kerfeld C."/>
        </authorList>
    </citation>
    <scope>NUCLEOTIDE SEQUENCE [LARGE SCALE GENOMIC DNA]</scope>
    <source>
        <strain evidence="1 2">PCC 6304</strain>
    </source>
</reference>
<dbReference type="Proteomes" id="UP000010367">
    <property type="component" value="Chromosome"/>
</dbReference>
<evidence type="ECO:0000313" key="1">
    <source>
        <dbReference type="EMBL" id="AFY83326.1"/>
    </source>
</evidence>
<protein>
    <submittedName>
        <fullName evidence="1">Uncharacterized protein</fullName>
    </submittedName>
</protein>
<sequence length="86" mass="9900">MLLFDKDSQKAYIKFREFVKRVCKIEVKETDEGLYPVRDGSLTRSQGRPSLFPLVFKLLQLSPSNCNCPSEPLPWNPAQTPRSMPQ</sequence>
<gene>
    <name evidence="1" type="ORF">Oscil6304_3768</name>
</gene>
<dbReference type="InParanoid" id="K9TMI1"/>
<dbReference type="STRING" id="56110.Oscil6304_3768"/>
<evidence type="ECO:0000313" key="2">
    <source>
        <dbReference type="Proteomes" id="UP000010367"/>
    </source>
</evidence>
<dbReference type="AlphaFoldDB" id="K9TMI1"/>
<dbReference type="KEGG" id="oac:Oscil6304_3768"/>
<dbReference type="HOGENOM" id="CLU_2494888_0_0_3"/>
<dbReference type="RefSeq" id="WP_015149953.1">
    <property type="nucleotide sequence ID" value="NC_019693.1"/>
</dbReference>
<dbReference type="EMBL" id="CP003607">
    <property type="protein sequence ID" value="AFY83326.1"/>
    <property type="molecule type" value="Genomic_DNA"/>
</dbReference>